<name>A0ABS3LFS0_9ENTE</name>
<feature type="transmembrane region" description="Helical" evidence="1">
    <location>
        <begin position="73"/>
        <end position="95"/>
    </location>
</feature>
<proteinExistence type="predicted"/>
<reference evidence="2 3" key="1">
    <citation type="submission" date="2021-03" db="EMBL/GenBank/DDBJ databases">
        <title>Enterococcal diversity collection.</title>
        <authorList>
            <person name="Gilmore M.S."/>
            <person name="Schwartzman J."/>
            <person name="Van Tyne D."/>
            <person name="Martin M."/>
            <person name="Earl A.M."/>
            <person name="Manson A.L."/>
            <person name="Straub T."/>
            <person name="Salamzade R."/>
            <person name="Saavedra J."/>
            <person name="Lebreton F."/>
            <person name="Prichula J."/>
            <person name="Schaufler K."/>
            <person name="Gaca A."/>
            <person name="Sgardioli B."/>
            <person name="Wagenaar J."/>
            <person name="Strong T."/>
        </authorList>
    </citation>
    <scope>NUCLEOTIDE SEQUENCE [LARGE SCALE GENOMIC DNA]</scope>
    <source>
        <strain evidence="2 3">669A</strain>
    </source>
</reference>
<organism evidence="2 3">
    <name type="scientific">Candidatus Enterococcus moelleringii</name>
    <dbReference type="NCBI Taxonomy" id="2815325"/>
    <lineage>
        <taxon>Bacteria</taxon>
        <taxon>Bacillati</taxon>
        <taxon>Bacillota</taxon>
        <taxon>Bacilli</taxon>
        <taxon>Lactobacillales</taxon>
        <taxon>Enterococcaceae</taxon>
        <taxon>Enterococcus</taxon>
    </lineage>
</organism>
<sequence length="177" mass="19223">MLNTKKLVLAALFLAMGMVLPFITGQIPQIGSMLLPMHIPVILCGFVCGWQYGLFVGFVSPLLRFVLFGMPPLFPVGIAMAFELAAYGVLVGLVYHKLKQTDVKGMYLSLIVAMLGGRVVWGLVMVLLTSVAGGIFTWQVFMAGAFINALPGIILQLVIIPMIMLALERTHLIESKA</sequence>
<evidence type="ECO:0000313" key="2">
    <source>
        <dbReference type="EMBL" id="MBO1307219.1"/>
    </source>
</evidence>
<evidence type="ECO:0000313" key="3">
    <source>
        <dbReference type="Proteomes" id="UP000664601"/>
    </source>
</evidence>
<keyword evidence="3" id="KW-1185">Reference proteome</keyword>
<dbReference type="EMBL" id="JAFREM010000020">
    <property type="protein sequence ID" value="MBO1307219.1"/>
    <property type="molecule type" value="Genomic_DNA"/>
</dbReference>
<dbReference type="Proteomes" id="UP000664601">
    <property type="component" value="Unassembled WGS sequence"/>
</dbReference>
<feature type="transmembrane region" description="Helical" evidence="1">
    <location>
        <begin position="107"/>
        <end position="128"/>
    </location>
</feature>
<gene>
    <name evidence="2" type="ORF">JZO70_13665</name>
</gene>
<dbReference type="Gene3D" id="1.10.1760.20">
    <property type="match status" value="1"/>
</dbReference>
<feature type="transmembrane region" description="Helical" evidence="1">
    <location>
        <begin position="140"/>
        <end position="167"/>
    </location>
</feature>
<comment type="caution">
    <text evidence="2">The sequence shown here is derived from an EMBL/GenBank/DDBJ whole genome shotgun (WGS) entry which is preliminary data.</text>
</comment>
<dbReference type="Pfam" id="PF12822">
    <property type="entry name" value="ECF_trnsprt"/>
    <property type="match status" value="1"/>
</dbReference>
<keyword evidence="1" id="KW-0472">Membrane</keyword>
<protein>
    <submittedName>
        <fullName evidence="2">ECF transporter S component</fullName>
    </submittedName>
</protein>
<feature type="transmembrane region" description="Helical" evidence="1">
    <location>
        <begin position="6"/>
        <end position="23"/>
    </location>
</feature>
<dbReference type="RefSeq" id="WP_207674146.1">
    <property type="nucleotide sequence ID" value="NZ_JAFREM010000020.1"/>
</dbReference>
<feature type="transmembrane region" description="Helical" evidence="1">
    <location>
        <begin position="35"/>
        <end position="53"/>
    </location>
</feature>
<dbReference type="InterPro" id="IPR024529">
    <property type="entry name" value="ECF_trnsprt_substrate-spec"/>
</dbReference>
<keyword evidence="1" id="KW-1133">Transmembrane helix</keyword>
<keyword evidence="1" id="KW-0812">Transmembrane</keyword>
<accession>A0ABS3LFS0</accession>
<evidence type="ECO:0000256" key="1">
    <source>
        <dbReference type="SAM" id="Phobius"/>
    </source>
</evidence>